<dbReference type="AlphaFoldDB" id="A0A926IC30"/>
<evidence type="ECO:0000313" key="2">
    <source>
        <dbReference type="Proteomes" id="UP000660861"/>
    </source>
</evidence>
<accession>A0A926IC30</accession>
<proteinExistence type="predicted"/>
<sequence>MMKIKIHTEEMRATFYLPTSLVLSRLGLSIGLYVGRNYVSVPDEKKAGLLLQLRTLRRRHRGLCLVDIHTSEGEEIVVTL</sequence>
<dbReference type="RefSeq" id="WP_262397786.1">
    <property type="nucleotide sequence ID" value="NZ_JACRTC010000004.1"/>
</dbReference>
<name>A0A926IC30_9FIRM</name>
<dbReference type="EMBL" id="JACRTC010000004">
    <property type="protein sequence ID" value="MBC8570690.1"/>
    <property type="molecule type" value="Genomic_DNA"/>
</dbReference>
<keyword evidence="2" id="KW-1185">Reference proteome</keyword>
<evidence type="ECO:0000313" key="1">
    <source>
        <dbReference type="EMBL" id="MBC8570690.1"/>
    </source>
</evidence>
<reference evidence="1" key="1">
    <citation type="submission" date="2020-08" db="EMBL/GenBank/DDBJ databases">
        <title>Genome public.</title>
        <authorList>
            <person name="Liu C."/>
            <person name="Sun Q."/>
        </authorList>
    </citation>
    <scope>NUCLEOTIDE SEQUENCE</scope>
    <source>
        <strain evidence="1">NSJ-54</strain>
    </source>
</reference>
<comment type="caution">
    <text evidence="1">The sequence shown here is derived from an EMBL/GenBank/DDBJ whole genome shotgun (WGS) entry which is preliminary data.</text>
</comment>
<protein>
    <submittedName>
        <fullName evidence="1">Uncharacterized protein</fullName>
    </submittedName>
</protein>
<gene>
    <name evidence="1" type="ORF">H8709_07575</name>
</gene>
<dbReference type="Proteomes" id="UP000660861">
    <property type="component" value="Unassembled WGS sequence"/>
</dbReference>
<organism evidence="1 2">
    <name type="scientific">Zongyangia hominis</name>
    <dbReference type="NCBI Taxonomy" id="2763677"/>
    <lineage>
        <taxon>Bacteria</taxon>
        <taxon>Bacillati</taxon>
        <taxon>Bacillota</taxon>
        <taxon>Clostridia</taxon>
        <taxon>Eubacteriales</taxon>
        <taxon>Oscillospiraceae</taxon>
        <taxon>Zongyangia</taxon>
    </lineage>
</organism>